<reference evidence="2 3" key="1">
    <citation type="submission" date="2023-01" db="EMBL/GenBank/DDBJ databases">
        <title>Thalassococcus onchidii sp. nov., isolated from a marine invertebrate from the South China Sea.</title>
        <authorList>
            <person name="Xu S."/>
            <person name="Liu Z."/>
            <person name="Xu Y."/>
        </authorList>
    </citation>
    <scope>NUCLEOTIDE SEQUENCE [LARGE SCALE GENOMIC DNA]</scope>
    <source>
        <strain evidence="2 3">KCTC 32084</strain>
    </source>
</reference>
<name>A0ABT4XNL1_9RHOB</name>
<evidence type="ECO:0000313" key="2">
    <source>
        <dbReference type="EMBL" id="MDA7423536.1"/>
    </source>
</evidence>
<comment type="similarity">
    <text evidence="1">Belongs to the UPF0246 family.</text>
</comment>
<proteinExistence type="inferred from homology"/>
<dbReference type="PANTHER" id="PTHR30283">
    <property type="entry name" value="PEROXIDE STRESS RESPONSE PROTEIN YAAA"/>
    <property type="match status" value="1"/>
</dbReference>
<dbReference type="RefSeq" id="WP_271430884.1">
    <property type="nucleotide sequence ID" value="NZ_JAQIOY010000001.1"/>
</dbReference>
<gene>
    <name evidence="2" type="primary">yaaA</name>
    <name evidence="2" type="ORF">PFY00_02235</name>
</gene>
<evidence type="ECO:0000313" key="3">
    <source>
        <dbReference type="Proteomes" id="UP001210720"/>
    </source>
</evidence>
<dbReference type="HAMAP" id="MF_00652">
    <property type="entry name" value="UPF0246"/>
    <property type="match status" value="1"/>
</dbReference>
<organism evidence="2 3">
    <name type="scientific">Thalassococcus lentus</name>
    <dbReference type="NCBI Taxonomy" id="1210524"/>
    <lineage>
        <taxon>Bacteria</taxon>
        <taxon>Pseudomonadati</taxon>
        <taxon>Pseudomonadota</taxon>
        <taxon>Alphaproteobacteria</taxon>
        <taxon>Rhodobacterales</taxon>
        <taxon>Roseobacteraceae</taxon>
        <taxon>Thalassococcus</taxon>
    </lineage>
</organism>
<accession>A0ABT4XNL1</accession>
<sequence>MLVVISPAKRLDWSDQDIDMTSPDFEPDAQRLVKTARNLTLGDLKSLMGLSDDLAKLNRDRFRSFADSPEAEHLRPAVMAFAGDTYQGLEAGSLDQEELAWAQDHLRILSGLYGLLRPLDGIQPYRLEMGSRLKTRRGKSLYDFWQDQISKALNEQAETVGTDTLVNCASQEYFGAVPAKSLNLKVITPQFMEDKNGTPKIVSFYAKRARGAMARFIVQNRLTDAESLQDFDLGGYQYQPDLSEPEKPVFLRPAEALAKAS</sequence>
<evidence type="ECO:0000256" key="1">
    <source>
        <dbReference type="HAMAP-Rule" id="MF_00652"/>
    </source>
</evidence>
<dbReference type="Pfam" id="PF03883">
    <property type="entry name" value="H2O2_YaaD"/>
    <property type="match status" value="1"/>
</dbReference>
<dbReference type="InterPro" id="IPR005583">
    <property type="entry name" value="YaaA"/>
</dbReference>
<keyword evidence="3" id="KW-1185">Reference proteome</keyword>
<dbReference type="PANTHER" id="PTHR30283:SF4">
    <property type="entry name" value="PEROXIDE STRESS RESISTANCE PROTEIN YAAA"/>
    <property type="match status" value="1"/>
</dbReference>
<dbReference type="EMBL" id="JAQIOY010000001">
    <property type="protein sequence ID" value="MDA7423536.1"/>
    <property type="molecule type" value="Genomic_DNA"/>
</dbReference>
<comment type="caution">
    <text evidence="2">The sequence shown here is derived from an EMBL/GenBank/DDBJ whole genome shotgun (WGS) entry which is preliminary data.</text>
</comment>
<dbReference type="Proteomes" id="UP001210720">
    <property type="component" value="Unassembled WGS sequence"/>
</dbReference>
<protein>
    <recommendedName>
        <fullName evidence="1">UPF0246 protein PFY00_02235</fullName>
    </recommendedName>
</protein>
<dbReference type="NCBIfam" id="NF002542">
    <property type="entry name" value="PRK02101.1-3"/>
    <property type="match status" value="1"/>
</dbReference>